<protein>
    <submittedName>
        <fullName evidence="7">TIGR04283 family arsenosugar biosynthesis glycosyltransferase</fullName>
    </submittedName>
</protein>
<reference evidence="7" key="1">
    <citation type="submission" date="2018-06" db="EMBL/GenBank/DDBJ databases">
        <authorList>
            <person name="O'Rourke A."/>
        </authorList>
    </citation>
    <scope>NUCLEOTIDE SEQUENCE</scope>
    <source>
        <strain evidence="7">132550021-3</strain>
    </source>
</reference>
<keyword evidence="5" id="KW-0472">Membrane</keyword>
<keyword evidence="2" id="KW-1003">Cell membrane</keyword>
<dbReference type="EMBL" id="QGBI01000017">
    <property type="protein sequence ID" value="MBX3891711.1"/>
    <property type="molecule type" value="Genomic_DNA"/>
</dbReference>
<dbReference type="SUPFAM" id="SSF53448">
    <property type="entry name" value="Nucleotide-diphospho-sugar transferases"/>
    <property type="match status" value="1"/>
</dbReference>
<gene>
    <name evidence="7" type="ORF">DEE74_17760</name>
</gene>
<evidence type="ECO:0000256" key="4">
    <source>
        <dbReference type="ARBA" id="ARBA00022679"/>
    </source>
</evidence>
<dbReference type="PANTHER" id="PTHR43646:SF2">
    <property type="entry name" value="GLYCOSYLTRANSFERASE 2-LIKE DOMAIN-CONTAINING PROTEIN"/>
    <property type="match status" value="1"/>
</dbReference>
<proteinExistence type="predicted"/>
<sequence>MAGDSAVNHEIDTGARIRISQPFVAQRVHGDHDVRPALCIILPVLNEAPTLEERLRALQAMRKRGARVVVVDGGSDDDTLSIARQHADLAFLAPRGRASQMNAGAAACPADILLFLHADTLLPSSADVLVARALRGPRQWGRFDVRLDSRRPALRLVETLMNVRSRWTGIATGDQAMFVRYEAFQEAGAFPDIPLMEDVVMSKRLKKLSPPACLRQRVVTSARRWERYGIWRTVLLMWRLRLAFFFGADPNKLAVQYGYQIPSR</sequence>
<comment type="subcellular location">
    <subcellularLocation>
        <location evidence="1">Cell membrane</location>
    </subcellularLocation>
</comment>
<keyword evidence="3" id="KW-0328">Glycosyltransferase</keyword>
<evidence type="ECO:0000256" key="3">
    <source>
        <dbReference type="ARBA" id="ARBA00022676"/>
    </source>
</evidence>
<dbReference type="NCBIfam" id="TIGR04283">
    <property type="entry name" value="glyco_like_mftF"/>
    <property type="match status" value="1"/>
</dbReference>
<dbReference type="Gene3D" id="3.90.550.10">
    <property type="entry name" value="Spore Coat Polysaccharide Biosynthesis Protein SpsA, Chain A"/>
    <property type="match status" value="1"/>
</dbReference>
<dbReference type="Proteomes" id="UP001199322">
    <property type="component" value="Unassembled WGS sequence"/>
</dbReference>
<dbReference type="RefSeq" id="WP_080693833.1">
    <property type="nucleotide sequence ID" value="NZ_JACBXL010000028.1"/>
</dbReference>
<dbReference type="InterPro" id="IPR029044">
    <property type="entry name" value="Nucleotide-diphossugar_trans"/>
</dbReference>
<dbReference type="GO" id="GO:0016757">
    <property type="term" value="F:glycosyltransferase activity"/>
    <property type="evidence" value="ECO:0007669"/>
    <property type="project" value="UniProtKB-KW"/>
</dbReference>
<feature type="domain" description="Glycosyltransferase 2-like" evidence="6">
    <location>
        <begin position="39"/>
        <end position="130"/>
    </location>
</feature>
<dbReference type="InterPro" id="IPR001173">
    <property type="entry name" value="Glyco_trans_2-like"/>
</dbReference>
<name>A0A9Q3LM06_RALPI</name>
<evidence type="ECO:0000313" key="7">
    <source>
        <dbReference type="EMBL" id="MBX3891711.1"/>
    </source>
</evidence>
<dbReference type="InterPro" id="IPR026461">
    <property type="entry name" value="Trfase_2_rSAM/seldom_assoc"/>
</dbReference>
<evidence type="ECO:0000256" key="1">
    <source>
        <dbReference type="ARBA" id="ARBA00004236"/>
    </source>
</evidence>
<keyword evidence="4" id="KW-0808">Transferase</keyword>
<evidence type="ECO:0000313" key="8">
    <source>
        <dbReference type="Proteomes" id="UP001199322"/>
    </source>
</evidence>
<dbReference type="GO" id="GO:0005886">
    <property type="term" value="C:plasma membrane"/>
    <property type="evidence" value="ECO:0007669"/>
    <property type="project" value="UniProtKB-SubCell"/>
</dbReference>
<evidence type="ECO:0000259" key="6">
    <source>
        <dbReference type="Pfam" id="PF00535"/>
    </source>
</evidence>
<dbReference type="Pfam" id="PF00535">
    <property type="entry name" value="Glycos_transf_2"/>
    <property type="match status" value="1"/>
</dbReference>
<evidence type="ECO:0000256" key="2">
    <source>
        <dbReference type="ARBA" id="ARBA00022475"/>
    </source>
</evidence>
<evidence type="ECO:0000256" key="5">
    <source>
        <dbReference type="ARBA" id="ARBA00023136"/>
    </source>
</evidence>
<comment type="caution">
    <text evidence="7">The sequence shown here is derived from an EMBL/GenBank/DDBJ whole genome shotgun (WGS) entry which is preliminary data.</text>
</comment>
<organism evidence="7 8">
    <name type="scientific">Ralstonia pickettii</name>
    <name type="common">Burkholderia pickettii</name>
    <dbReference type="NCBI Taxonomy" id="329"/>
    <lineage>
        <taxon>Bacteria</taxon>
        <taxon>Pseudomonadati</taxon>
        <taxon>Pseudomonadota</taxon>
        <taxon>Betaproteobacteria</taxon>
        <taxon>Burkholderiales</taxon>
        <taxon>Burkholderiaceae</taxon>
        <taxon>Ralstonia</taxon>
    </lineage>
</organism>
<dbReference type="PANTHER" id="PTHR43646">
    <property type="entry name" value="GLYCOSYLTRANSFERASE"/>
    <property type="match status" value="1"/>
</dbReference>
<dbReference type="AlphaFoldDB" id="A0A9Q3LM06"/>
<dbReference type="CDD" id="cd02522">
    <property type="entry name" value="GT_2_like_a"/>
    <property type="match status" value="1"/>
</dbReference>
<accession>A0A9Q3LM06</accession>